<evidence type="ECO:0000313" key="1">
    <source>
        <dbReference type="EMBL" id="HHV67358.1"/>
    </source>
</evidence>
<sequence length="67" mass="7252">MSIPNLAFVAFSSDGKLSAQRHSKKSMDRNRVLALNMAIAGWPEATVSAGFSARHKAKLNPVGSRIR</sequence>
<comment type="caution">
    <text evidence="1">The sequence shown here is derived from an EMBL/GenBank/DDBJ whole genome shotgun (WGS) entry which is preliminary data.</text>
</comment>
<evidence type="ECO:0000313" key="2">
    <source>
        <dbReference type="Proteomes" id="UP000551563"/>
    </source>
</evidence>
<dbReference type="EMBL" id="DUMN01000205">
    <property type="protein sequence ID" value="HHV67358.1"/>
    <property type="molecule type" value="Genomic_DNA"/>
</dbReference>
<accession>A0A7V6TYY1</accession>
<dbReference type="RefSeq" id="WP_157808483.1">
    <property type="nucleotide sequence ID" value="NZ_CP122438.1"/>
</dbReference>
<reference evidence="1 2" key="1">
    <citation type="journal article" date="2020" name="Biotechnol. Biofuels">
        <title>New insights from the biogas microbiome by comprehensive genome-resolved metagenomics of nearly 1600 species originating from multiple anaerobic digesters.</title>
        <authorList>
            <person name="Campanaro S."/>
            <person name="Treu L."/>
            <person name="Rodriguez-R L.M."/>
            <person name="Kovalovszki A."/>
            <person name="Ziels R.M."/>
            <person name="Maus I."/>
            <person name="Zhu X."/>
            <person name="Kougias P.G."/>
            <person name="Basile A."/>
            <person name="Luo G."/>
            <person name="Schluter A."/>
            <person name="Konstantinidis K.T."/>
            <person name="Angelidaki I."/>
        </authorList>
    </citation>
    <scope>NUCLEOTIDE SEQUENCE [LARGE SCALE GENOMIC DNA]</scope>
    <source>
        <strain evidence="1">AS04akNAM_66</strain>
    </source>
</reference>
<name>A0A7V6TYY1_9HYPH</name>
<gene>
    <name evidence="1" type="ORF">GXX48_06915</name>
</gene>
<dbReference type="AlphaFoldDB" id="A0A7V6TYY1"/>
<protein>
    <submittedName>
        <fullName evidence="1">Uncharacterized protein</fullName>
    </submittedName>
</protein>
<dbReference type="Proteomes" id="UP000551563">
    <property type="component" value="Unassembled WGS sequence"/>
</dbReference>
<proteinExistence type="predicted"/>
<organism evidence="1 2">
    <name type="scientific">Brucella intermedia</name>
    <dbReference type="NCBI Taxonomy" id="94625"/>
    <lineage>
        <taxon>Bacteria</taxon>
        <taxon>Pseudomonadati</taxon>
        <taxon>Pseudomonadota</taxon>
        <taxon>Alphaproteobacteria</taxon>
        <taxon>Hyphomicrobiales</taxon>
        <taxon>Brucellaceae</taxon>
        <taxon>Brucella/Ochrobactrum group</taxon>
        <taxon>Brucella</taxon>
    </lineage>
</organism>